<keyword evidence="2" id="KW-0802">TPR repeat</keyword>
<feature type="compositionally biased region" description="Polar residues" evidence="3">
    <location>
        <begin position="105"/>
        <end position="115"/>
    </location>
</feature>
<reference evidence="5" key="1">
    <citation type="journal article" date="2023" name="Commun. Biol.">
        <title>Genome analysis of Parmales, the sister group of diatoms, reveals the evolutionary specialization of diatoms from phago-mixotrophs to photoautotrophs.</title>
        <authorList>
            <person name="Ban H."/>
            <person name="Sato S."/>
            <person name="Yoshikawa S."/>
            <person name="Yamada K."/>
            <person name="Nakamura Y."/>
            <person name="Ichinomiya M."/>
            <person name="Sato N."/>
            <person name="Blanc-Mathieu R."/>
            <person name="Endo H."/>
            <person name="Kuwata A."/>
            <person name="Ogata H."/>
        </authorList>
    </citation>
    <scope>NUCLEOTIDE SEQUENCE [LARGE SCALE GENOMIC DNA]</scope>
    <source>
        <strain evidence="5">NIES 3699</strain>
    </source>
</reference>
<feature type="region of interest" description="Disordered" evidence="3">
    <location>
        <begin position="37"/>
        <end position="152"/>
    </location>
</feature>
<dbReference type="AlphaFoldDB" id="A0A9W7B954"/>
<evidence type="ECO:0000313" key="4">
    <source>
        <dbReference type="EMBL" id="GMH84346.1"/>
    </source>
</evidence>
<dbReference type="Proteomes" id="UP001165160">
    <property type="component" value="Unassembled WGS sequence"/>
</dbReference>
<dbReference type="InterPro" id="IPR045075">
    <property type="entry name" value="Syf1-like"/>
</dbReference>
<dbReference type="SUPFAM" id="SSF48452">
    <property type="entry name" value="TPR-like"/>
    <property type="match status" value="2"/>
</dbReference>
<dbReference type="Gene3D" id="1.25.40.10">
    <property type="entry name" value="Tetratricopeptide repeat domain"/>
    <property type="match status" value="3"/>
</dbReference>
<accession>A0A9W7B954</accession>
<dbReference type="GO" id="GO:0000398">
    <property type="term" value="P:mRNA splicing, via spliceosome"/>
    <property type="evidence" value="ECO:0007669"/>
    <property type="project" value="InterPro"/>
</dbReference>
<dbReference type="SMART" id="SM00028">
    <property type="entry name" value="TPR"/>
    <property type="match status" value="2"/>
</dbReference>
<evidence type="ECO:0000256" key="2">
    <source>
        <dbReference type="PROSITE-ProRule" id="PRU00339"/>
    </source>
</evidence>
<dbReference type="InterPro" id="IPR003107">
    <property type="entry name" value="HAT"/>
</dbReference>
<evidence type="ECO:0000256" key="3">
    <source>
        <dbReference type="SAM" id="MobiDB-lite"/>
    </source>
</evidence>
<dbReference type="PANTHER" id="PTHR11246">
    <property type="entry name" value="PRE-MRNA SPLICING FACTOR"/>
    <property type="match status" value="1"/>
</dbReference>
<gene>
    <name evidence="4" type="ORF">TrVE_jg5938</name>
</gene>
<feature type="repeat" description="TPR" evidence="2">
    <location>
        <begin position="191"/>
        <end position="224"/>
    </location>
</feature>
<dbReference type="PANTHER" id="PTHR11246:SF20">
    <property type="entry name" value="TPR-CONTAINING PROTEIN DDB_G0280363"/>
    <property type="match status" value="1"/>
</dbReference>
<dbReference type="SMART" id="SM00386">
    <property type="entry name" value="HAT"/>
    <property type="match status" value="5"/>
</dbReference>
<dbReference type="PROSITE" id="PS50005">
    <property type="entry name" value="TPR"/>
    <property type="match status" value="1"/>
</dbReference>
<evidence type="ECO:0000256" key="1">
    <source>
        <dbReference type="ARBA" id="ARBA00022737"/>
    </source>
</evidence>
<evidence type="ECO:0000313" key="5">
    <source>
        <dbReference type="Proteomes" id="UP001165160"/>
    </source>
</evidence>
<sequence length="829" mass="94606">MRASYPPNSDMRASYPPGGRVRDRVVVINHHHHYGGWGGEEVSQGREGTQRGNRIFNGKIGNNVGSPNRYYRSNERQSPQKLKASIIPPTQAKKPQPHYGHLKNKGTQQKISSWDRNLPISFESSPPSTLPSTPLPPPPPQPSPPQTLSPTHRSTYKTFQRTFLQLSRTSYPSAVTFALQTLPTLDGPLKSKVYLELGELSKKFKKYDQAFKYYKKSTVIQPDNSSGWFELSKLLEEVGRLDDSYSVLKRGLIFCDDNSETLLVRAIRASEKMGRIDLARGHLAGLKRSDISKVWRTVLEGALMESRAGNYGVGRKVFQYLMSHVPWYGPIYYEAFRLEERMGYTHEANKIVRRGLREIPRYGPLWFGAMRMEKSEEIYEEARQKISKELVWKVWIEEAGFWERKFLEDGEGADRARFCLSRAVGKCPSNLLWKVWLVGGRMELQFGRPGSAYKLFVQSYTDVPEKSLHFVFLELLRFEEYRGNFSVARSVLAKAREICGNEWKVFLESVLFEQRRGNFALALKYVEKALRRHGGTGRLWAAKVQLVQDEAVLDAALNEVPKSGEVWCEGARVCLNPFNNGFGLPKAARYLDFAIKFTPQYGDSFAETVRHRLLNHALDTYMKDLCDLLDTAVSLDTLYSPGWKDEPATERNLDEKGRRKVLVENFVKVCETHARSFTRSDQEIDDLLGEVDLSDLEVRVSNADPNYGSMWFRCRPHIHSTSIQTLRSSRELIMEELRVTLPLYLAAHGRRLGVEKLVRKEISAKGLRLSGEEFDEMLDERLKEAPPFSPEDVTPDREWKLLDFATGVGGGLKGGDNDMKIWRALSSVV</sequence>
<dbReference type="EMBL" id="BRXX01000036">
    <property type="protein sequence ID" value="GMH84346.1"/>
    <property type="molecule type" value="Genomic_DNA"/>
</dbReference>
<dbReference type="InterPro" id="IPR019734">
    <property type="entry name" value="TPR_rpt"/>
</dbReference>
<keyword evidence="1" id="KW-0677">Repeat</keyword>
<keyword evidence="5" id="KW-1185">Reference proteome</keyword>
<name>A0A9W7B954_9STRA</name>
<organism evidence="4 5">
    <name type="scientific">Triparma verrucosa</name>
    <dbReference type="NCBI Taxonomy" id="1606542"/>
    <lineage>
        <taxon>Eukaryota</taxon>
        <taxon>Sar</taxon>
        <taxon>Stramenopiles</taxon>
        <taxon>Ochrophyta</taxon>
        <taxon>Bolidophyceae</taxon>
        <taxon>Parmales</taxon>
        <taxon>Triparmaceae</taxon>
        <taxon>Triparma</taxon>
    </lineage>
</organism>
<protein>
    <submittedName>
        <fullName evidence="4">Uncharacterized protein</fullName>
    </submittedName>
</protein>
<feature type="compositionally biased region" description="Pro residues" evidence="3">
    <location>
        <begin position="133"/>
        <end position="147"/>
    </location>
</feature>
<comment type="caution">
    <text evidence="4">The sequence shown here is derived from an EMBL/GenBank/DDBJ whole genome shotgun (WGS) entry which is preliminary data.</text>
</comment>
<proteinExistence type="predicted"/>
<dbReference type="InterPro" id="IPR011990">
    <property type="entry name" value="TPR-like_helical_dom_sf"/>
</dbReference>